<feature type="transmembrane region" description="Helical" evidence="6">
    <location>
        <begin position="203"/>
        <end position="221"/>
    </location>
</feature>
<keyword evidence="4 6" id="KW-1133">Transmembrane helix</keyword>
<reference evidence="7 8" key="1">
    <citation type="journal article" date="2018" name="Mol. Plant">
        <title>The genome of Artemisia annua provides insight into the evolution of Asteraceae family and artemisinin biosynthesis.</title>
        <authorList>
            <person name="Shen Q."/>
            <person name="Zhang L."/>
            <person name="Liao Z."/>
            <person name="Wang S."/>
            <person name="Yan T."/>
            <person name="Shi P."/>
            <person name="Liu M."/>
            <person name="Fu X."/>
            <person name="Pan Q."/>
            <person name="Wang Y."/>
            <person name="Lv Z."/>
            <person name="Lu X."/>
            <person name="Zhang F."/>
            <person name="Jiang W."/>
            <person name="Ma Y."/>
            <person name="Chen M."/>
            <person name="Hao X."/>
            <person name="Li L."/>
            <person name="Tang Y."/>
            <person name="Lv G."/>
            <person name="Zhou Y."/>
            <person name="Sun X."/>
            <person name="Brodelius P.E."/>
            <person name="Rose J.K.C."/>
            <person name="Tang K."/>
        </authorList>
    </citation>
    <scope>NUCLEOTIDE SEQUENCE [LARGE SCALE GENOMIC DNA]</scope>
    <source>
        <strain evidence="8">cv. Huhao1</strain>
        <tissue evidence="7">Leaf</tissue>
    </source>
</reference>
<evidence type="ECO:0000256" key="2">
    <source>
        <dbReference type="ARBA" id="ARBA00010199"/>
    </source>
</evidence>
<feature type="transmembrane region" description="Helical" evidence="6">
    <location>
        <begin position="605"/>
        <end position="626"/>
    </location>
</feature>
<dbReference type="CDD" id="cd13132">
    <property type="entry name" value="MATE_eukaryotic"/>
    <property type="match status" value="1"/>
</dbReference>
<dbReference type="GO" id="GO:1990961">
    <property type="term" value="P:xenobiotic detoxification by transmembrane export across the plasma membrane"/>
    <property type="evidence" value="ECO:0007669"/>
    <property type="project" value="InterPro"/>
</dbReference>
<keyword evidence="3 6" id="KW-0812">Transmembrane</keyword>
<comment type="subcellular location">
    <subcellularLocation>
        <location evidence="1">Membrane</location>
        <topology evidence="1">Multi-pass membrane protein</topology>
    </subcellularLocation>
</comment>
<sequence>MEEEIPHQRPEKFLTVAVSELKTQQAIACPLVIMNLTWFAKITITTVFLGRLGELELAGGSLGFMFSNVTGFSVLVGLCGAMEPICGQAYGAKNFKLLHKTLVMMVCLLLLASLGSCFLWLNVDKILIYFGQQEDISLEAKKYLFYLLPNLMITSFLCPLKSYLSSQCITVPIMFTSVLGVILHVPVNVFLSRTRGFEGVAMAIWITDLVVVILLVVYVVVMECRKSGTWKEGGWCEQGIEDWVRLLKLCGPCCLMTCLEWWCYEIVILLAGKLPNAKQAVSIMAIVLNFDYLLYAVMLSLGTCASIRVSNELGANRVGPAYRSAYISLSLGSVAGLVGGLVMVLCNVVDGFAGAGEFPARGLWRDRERNRQAVVGDLCKHRGLGFMFSNVTGFSVLVGLCGAMEPICGQAYGAKNFKLLHKTLVMMVCLLLLASLGSCFLWLNVDKILIYFGQQEDISLEAKKYLFYLLPNLMITSFLCPLKSYLSSQCITVPIMFTSVLGVILHVPVNVFLSRTRGFEGVAMAIWITDLVVVILLVVYVVVMECRKSGTWKEGGWCEQGIEDWVRLLKLCGPCCLMTCLEWWCYEIVILLAGKLPNAKQAVSIMAIVLNFDYLLYAVMLSLGTCASIRVSNELGANRVGPAYRSAYISLSLGSVAGLVGGLVMVLVRGKWGSVFSHNKEIVKGSSSAMLWMGLLELVNFPLVVCGGIVRGTARPWLGTYASIGGFYIIALPLGVFLAFKVHLGVNGLLIGFLAGVSTCVMLLLGFISRINWSEEARNAQRLAAHPVKEDNIVKT</sequence>
<dbReference type="GO" id="GO:0042910">
    <property type="term" value="F:xenobiotic transmembrane transporter activity"/>
    <property type="evidence" value="ECO:0007669"/>
    <property type="project" value="InterPro"/>
</dbReference>
<feature type="transmembrane region" description="Helical" evidence="6">
    <location>
        <begin position="384"/>
        <end position="403"/>
    </location>
</feature>
<dbReference type="GO" id="GO:0015297">
    <property type="term" value="F:antiporter activity"/>
    <property type="evidence" value="ECO:0007669"/>
    <property type="project" value="InterPro"/>
</dbReference>
<dbReference type="InterPro" id="IPR045069">
    <property type="entry name" value="MATE_euk"/>
</dbReference>
<feature type="transmembrane region" description="Helical" evidence="6">
    <location>
        <begin position="746"/>
        <end position="768"/>
    </location>
</feature>
<dbReference type="GO" id="GO:0016020">
    <property type="term" value="C:membrane"/>
    <property type="evidence" value="ECO:0007669"/>
    <property type="project" value="UniProtKB-SubCell"/>
</dbReference>
<gene>
    <name evidence="7" type="ORF">CTI12_AA559260</name>
</gene>
<evidence type="ECO:0000256" key="4">
    <source>
        <dbReference type="ARBA" id="ARBA00022989"/>
    </source>
</evidence>
<feature type="transmembrane region" description="Helical" evidence="6">
    <location>
        <begin position="424"/>
        <end position="445"/>
    </location>
</feature>
<dbReference type="Proteomes" id="UP000245207">
    <property type="component" value="Unassembled WGS sequence"/>
</dbReference>
<evidence type="ECO:0000256" key="5">
    <source>
        <dbReference type="ARBA" id="ARBA00023136"/>
    </source>
</evidence>
<feature type="transmembrane region" description="Helical" evidence="6">
    <location>
        <begin position="647"/>
        <end position="669"/>
    </location>
</feature>
<protein>
    <recommendedName>
        <fullName evidence="6">Protein DETOXIFICATION</fullName>
    </recommendedName>
    <alternativeName>
        <fullName evidence="6">Multidrug and toxic compound extrusion protein</fullName>
    </alternativeName>
</protein>
<feature type="transmembrane region" description="Helical" evidence="6">
    <location>
        <begin position="143"/>
        <end position="164"/>
    </location>
</feature>
<keyword evidence="5 6" id="KW-0472">Membrane</keyword>
<comment type="caution">
    <text evidence="7">The sequence shown here is derived from an EMBL/GenBank/DDBJ whole genome shotgun (WGS) entry which is preliminary data.</text>
</comment>
<dbReference type="NCBIfam" id="TIGR00797">
    <property type="entry name" value="matE"/>
    <property type="match status" value="1"/>
</dbReference>
<evidence type="ECO:0000256" key="1">
    <source>
        <dbReference type="ARBA" id="ARBA00004141"/>
    </source>
</evidence>
<evidence type="ECO:0000256" key="6">
    <source>
        <dbReference type="RuleBase" id="RU004914"/>
    </source>
</evidence>
<feature type="transmembrane region" description="Helical" evidence="6">
    <location>
        <begin position="27"/>
        <end position="50"/>
    </location>
</feature>
<dbReference type="EMBL" id="PKPP01013508">
    <property type="protein sequence ID" value="PWA40842.1"/>
    <property type="molecule type" value="Genomic_DNA"/>
</dbReference>
<feature type="transmembrane region" description="Helical" evidence="6">
    <location>
        <begin position="493"/>
        <end position="513"/>
    </location>
</feature>
<dbReference type="InterPro" id="IPR002528">
    <property type="entry name" value="MATE_fam"/>
</dbReference>
<feature type="transmembrane region" description="Helical" evidence="6">
    <location>
        <begin position="62"/>
        <end position="81"/>
    </location>
</feature>
<dbReference type="PANTHER" id="PTHR11206">
    <property type="entry name" value="MULTIDRUG RESISTANCE PROTEIN"/>
    <property type="match status" value="1"/>
</dbReference>
<proteinExistence type="inferred from homology"/>
<evidence type="ECO:0000313" key="8">
    <source>
        <dbReference type="Proteomes" id="UP000245207"/>
    </source>
</evidence>
<dbReference type="STRING" id="35608.A0A2U1KVS8"/>
<feature type="transmembrane region" description="Helical" evidence="6">
    <location>
        <begin position="717"/>
        <end position="740"/>
    </location>
</feature>
<feature type="transmembrane region" description="Helical" evidence="6">
    <location>
        <begin position="102"/>
        <end position="123"/>
    </location>
</feature>
<feature type="transmembrane region" description="Helical" evidence="6">
    <location>
        <begin position="171"/>
        <end position="191"/>
    </location>
</feature>
<dbReference type="AlphaFoldDB" id="A0A2U1KVS8"/>
<dbReference type="OrthoDB" id="2126698at2759"/>
<feature type="transmembrane region" description="Helical" evidence="6">
    <location>
        <begin position="525"/>
        <end position="543"/>
    </location>
</feature>
<evidence type="ECO:0000256" key="3">
    <source>
        <dbReference type="ARBA" id="ARBA00022692"/>
    </source>
</evidence>
<dbReference type="Pfam" id="PF01554">
    <property type="entry name" value="MatE"/>
    <property type="match status" value="4"/>
</dbReference>
<accession>A0A2U1KVS8</accession>
<keyword evidence="8" id="KW-1185">Reference proteome</keyword>
<evidence type="ECO:0000313" key="7">
    <source>
        <dbReference type="EMBL" id="PWA40842.1"/>
    </source>
</evidence>
<feature type="transmembrane region" description="Helical" evidence="6">
    <location>
        <begin position="283"/>
        <end position="304"/>
    </location>
</feature>
<name>A0A2U1KVS8_ARTAN</name>
<comment type="similarity">
    <text evidence="2 6">Belongs to the multi antimicrobial extrusion (MATE) (TC 2.A.66.1) family.</text>
</comment>
<feature type="transmembrane region" description="Helical" evidence="6">
    <location>
        <begin position="689"/>
        <end position="710"/>
    </location>
</feature>
<feature type="transmembrane region" description="Helical" evidence="6">
    <location>
        <begin position="325"/>
        <end position="345"/>
    </location>
</feature>
<organism evidence="7 8">
    <name type="scientific">Artemisia annua</name>
    <name type="common">Sweet wormwood</name>
    <dbReference type="NCBI Taxonomy" id="35608"/>
    <lineage>
        <taxon>Eukaryota</taxon>
        <taxon>Viridiplantae</taxon>
        <taxon>Streptophyta</taxon>
        <taxon>Embryophyta</taxon>
        <taxon>Tracheophyta</taxon>
        <taxon>Spermatophyta</taxon>
        <taxon>Magnoliopsida</taxon>
        <taxon>eudicotyledons</taxon>
        <taxon>Gunneridae</taxon>
        <taxon>Pentapetalae</taxon>
        <taxon>asterids</taxon>
        <taxon>campanulids</taxon>
        <taxon>Asterales</taxon>
        <taxon>Asteraceae</taxon>
        <taxon>Asteroideae</taxon>
        <taxon>Anthemideae</taxon>
        <taxon>Artemisiinae</taxon>
        <taxon>Artemisia</taxon>
    </lineage>
</organism>
<feature type="transmembrane region" description="Helical" evidence="6">
    <location>
        <begin position="465"/>
        <end position="486"/>
    </location>
</feature>